<dbReference type="CDD" id="cd07942">
    <property type="entry name" value="DRE_TIM_LeuA"/>
    <property type="match status" value="1"/>
</dbReference>
<dbReference type="SUPFAM" id="SSF110921">
    <property type="entry name" value="2-isopropylmalate synthase LeuA, allosteric (dimerisation) domain"/>
    <property type="match status" value="1"/>
</dbReference>
<gene>
    <name evidence="10" type="primary">leuA</name>
    <name evidence="12" type="ORF">BACPEC_00966</name>
</gene>
<feature type="binding site" evidence="10">
    <location>
        <position position="247"/>
    </location>
    <ligand>
        <name>Mg(2+)</name>
        <dbReference type="ChEBI" id="CHEBI:18420"/>
    </ligand>
</feature>
<dbReference type="EC" id="2.3.3.13" evidence="4 10"/>
<dbReference type="InterPro" id="IPR002034">
    <property type="entry name" value="AIPM/Hcit_synth_CS"/>
</dbReference>
<dbReference type="PROSITE" id="PS00816">
    <property type="entry name" value="AIPM_HOMOCIT_SYNTH_2"/>
    <property type="match status" value="1"/>
</dbReference>
<dbReference type="STRING" id="483218.BACPEC_00966"/>
<evidence type="ECO:0000256" key="1">
    <source>
        <dbReference type="ARBA" id="ARBA00000064"/>
    </source>
</evidence>
<evidence type="ECO:0000256" key="10">
    <source>
        <dbReference type="HAMAP-Rule" id="MF_00572"/>
    </source>
</evidence>
<feature type="binding site" evidence="10">
    <location>
        <position position="249"/>
    </location>
    <ligand>
        <name>Mg(2+)</name>
        <dbReference type="ChEBI" id="CHEBI:18420"/>
    </ligand>
</feature>
<comment type="similarity">
    <text evidence="3 10">Belongs to the alpha-IPM synthase/homocitrate synthase family. LeuA type 2 subfamily.</text>
</comment>
<reference evidence="12 13" key="1">
    <citation type="submission" date="2008-11" db="EMBL/GenBank/DDBJ databases">
        <title>Draft genome sequence of Bacteroides pectinophilus (ATCC 43243).</title>
        <authorList>
            <person name="Sudarsanam P."/>
            <person name="Ley R."/>
            <person name="Guruge J."/>
            <person name="Turnbaugh P.J."/>
            <person name="Mahowald M."/>
            <person name="Liep D."/>
            <person name="Gordon J."/>
        </authorList>
    </citation>
    <scope>NUCLEOTIDE SEQUENCE [LARGE SCALE GENOMIC DNA]</scope>
    <source>
        <strain evidence="12 13">ATCC 43243</strain>
    </source>
</reference>
<dbReference type="UniPathway" id="UPA00048">
    <property type="reaction ID" value="UER00070"/>
</dbReference>
<dbReference type="EMBL" id="ABVQ01000035">
    <property type="protein sequence ID" value="EEC57981.1"/>
    <property type="molecule type" value="Genomic_DNA"/>
</dbReference>
<keyword evidence="13" id="KW-1185">Reference proteome</keyword>
<dbReference type="Pfam" id="PF00682">
    <property type="entry name" value="HMGL-like"/>
    <property type="match status" value="1"/>
</dbReference>
<sequence>MEETMFDYRQYKKTYFMPPVDCYDWVKKDCIDKAPIWCSVDLRDGNQALIEPMSLEEKLEFFEMLVKIGFKEIEVGFPAASDTEYQFLRALIERNMIPDDVTIQVLTQAREHIIRKTFEACKGAPNTIVHVYNSTSVAQREQVFRKSKEEIKQIAVDGAKLLKELADKTEGNFSFKYSPESFSQTEVDYALDVCNAVIDVWQPTPEHKAYINLPTTVECAMPHVFASQVEYMSKNMHNRDSIILSIHPHNDRGCGISDAELGVLAGADSVEGTLFGNGERTGNVDIMVLAMNMYSQGFDPKLDLSDMPGIAATYERLTQMNIHMRHPYCGKLVFAAFSGSHQDAIAKGMEWRKEKDMDHWNVPYLPINPEDVGRTYDSDVIRINSQSGKGGVAYVLDQSFGIKVPKKMREDLGYAVKAVSDVEHKELSPEEIHDIFEKRYKKFVPDFDIVEVHFRQVDGIQTTVTVEQDGVRSVIEAGGNGRLDAVSNALAKHFDRSCRIICYEEHALQDGSDSSAIAYVGIEGGDGRNYFGIGIDPDIIRASIDALVSAMNRSMQ</sequence>
<dbReference type="Gene3D" id="3.20.20.70">
    <property type="entry name" value="Aldolase class I"/>
    <property type="match status" value="1"/>
</dbReference>
<evidence type="ECO:0000256" key="3">
    <source>
        <dbReference type="ARBA" id="ARBA00009767"/>
    </source>
</evidence>
<dbReference type="PANTHER" id="PTHR46911">
    <property type="match status" value="1"/>
</dbReference>
<dbReference type="Gene3D" id="3.30.160.270">
    <property type="match status" value="1"/>
</dbReference>
<evidence type="ECO:0000256" key="6">
    <source>
        <dbReference type="ARBA" id="ARBA00022605"/>
    </source>
</evidence>
<evidence type="ECO:0000256" key="4">
    <source>
        <dbReference type="ARBA" id="ARBA00012973"/>
    </source>
</evidence>
<dbReference type="HAMAP" id="MF_00572">
    <property type="entry name" value="LeuA_type2"/>
    <property type="match status" value="1"/>
</dbReference>
<name>B7AQK9_9FIRM</name>
<keyword evidence="8 10" id="KW-0479">Metal-binding</keyword>
<keyword evidence="9 10" id="KW-0100">Branched-chain amino acid biosynthesis</keyword>
<dbReference type="eggNOG" id="COG0119">
    <property type="taxonomic scope" value="Bacteria"/>
</dbReference>
<proteinExistence type="inferred from homology"/>
<comment type="subunit">
    <text evidence="10">Homodimer.</text>
</comment>
<accession>B7AQK9</accession>
<comment type="pathway">
    <text evidence="2 10">Amino-acid biosynthesis; L-leucine biosynthesis; L-leucine from 3-methyl-2-oxobutanoate: step 1/4.</text>
</comment>
<comment type="subcellular location">
    <subcellularLocation>
        <location evidence="10">Cytoplasm</location>
    </subcellularLocation>
</comment>
<dbReference type="Pfam" id="PF08502">
    <property type="entry name" value="LeuA_dimer"/>
    <property type="match status" value="1"/>
</dbReference>
<feature type="domain" description="Pyruvate carboxyltransferase" evidence="11">
    <location>
        <begin position="35"/>
        <end position="308"/>
    </location>
</feature>
<dbReference type="GO" id="GO:0009098">
    <property type="term" value="P:L-leucine biosynthetic process"/>
    <property type="evidence" value="ECO:0007669"/>
    <property type="project" value="UniProtKB-UniRule"/>
</dbReference>
<dbReference type="NCBIfam" id="NF002991">
    <property type="entry name" value="PRK03739.1"/>
    <property type="match status" value="1"/>
</dbReference>
<dbReference type="Pfam" id="PF22615">
    <property type="entry name" value="IPMS_D2"/>
    <property type="match status" value="1"/>
</dbReference>
<evidence type="ECO:0000256" key="8">
    <source>
        <dbReference type="ARBA" id="ARBA00022723"/>
    </source>
</evidence>
<evidence type="ECO:0000259" key="11">
    <source>
        <dbReference type="PROSITE" id="PS50991"/>
    </source>
</evidence>
<dbReference type="SUPFAM" id="SSF51569">
    <property type="entry name" value="Aldolase"/>
    <property type="match status" value="1"/>
</dbReference>
<feature type="binding site" evidence="10">
    <location>
        <position position="44"/>
    </location>
    <ligand>
        <name>Mg(2+)</name>
        <dbReference type="ChEBI" id="CHEBI:18420"/>
    </ligand>
</feature>
<keyword evidence="6 10" id="KW-0028">Amino-acid biosynthesis</keyword>
<keyword evidence="10" id="KW-0963">Cytoplasm</keyword>
<keyword evidence="7 10" id="KW-0808">Transferase</keyword>
<dbReference type="SMART" id="SM00917">
    <property type="entry name" value="LeuA_dimer"/>
    <property type="match status" value="1"/>
</dbReference>
<feature type="binding site" evidence="10">
    <location>
        <position position="283"/>
    </location>
    <ligand>
        <name>Mg(2+)</name>
        <dbReference type="ChEBI" id="CHEBI:18420"/>
    </ligand>
</feature>
<dbReference type="PROSITE" id="PS50991">
    <property type="entry name" value="PYR_CT"/>
    <property type="match status" value="1"/>
</dbReference>
<dbReference type="Proteomes" id="UP000003136">
    <property type="component" value="Unassembled WGS sequence"/>
</dbReference>
<keyword evidence="10" id="KW-0460">Magnesium</keyword>
<evidence type="ECO:0000256" key="9">
    <source>
        <dbReference type="ARBA" id="ARBA00023304"/>
    </source>
</evidence>
<dbReference type="PROSITE" id="PS00815">
    <property type="entry name" value="AIPM_HOMOCIT_SYNTH_1"/>
    <property type="match status" value="1"/>
</dbReference>
<comment type="function">
    <text evidence="10">Catalyzes the condensation of the acetyl group of acetyl-CoA with 3-methyl-2-oxobutanoate (2-ketoisovalerate) to form 3-carboxy-3-hydroxy-4-methylpentanoate (2-isopropylmalate).</text>
</comment>
<dbReference type="InterPro" id="IPR013709">
    <property type="entry name" value="2-isopropylmalate_synth_dimer"/>
</dbReference>
<dbReference type="InterPro" id="IPR036230">
    <property type="entry name" value="LeuA_allosteric_dom_sf"/>
</dbReference>
<evidence type="ECO:0000256" key="5">
    <source>
        <dbReference type="ARBA" id="ARBA00022430"/>
    </source>
</evidence>
<dbReference type="HOGENOM" id="CLU_004588_3_2_9"/>
<dbReference type="GO" id="GO:0000287">
    <property type="term" value="F:magnesium ion binding"/>
    <property type="evidence" value="ECO:0007669"/>
    <property type="project" value="UniProtKB-UniRule"/>
</dbReference>
<evidence type="ECO:0000256" key="7">
    <source>
        <dbReference type="ARBA" id="ARBA00022679"/>
    </source>
</evidence>
<dbReference type="AlphaFoldDB" id="B7AQK9"/>
<organism evidence="12 13">
    <name type="scientific">[Bacteroides] pectinophilus ATCC 43243</name>
    <dbReference type="NCBI Taxonomy" id="483218"/>
    <lineage>
        <taxon>Bacteria</taxon>
        <taxon>Bacillati</taxon>
        <taxon>Bacillota</taxon>
        <taxon>Clostridia</taxon>
        <taxon>Eubacteriales</taxon>
    </lineage>
</organism>
<reference evidence="12 13" key="2">
    <citation type="submission" date="2008-11" db="EMBL/GenBank/DDBJ databases">
        <authorList>
            <person name="Fulton L."/>
            <person name="Clifton S."/>
            <person name="Fulton B."/>
            <person name="Xu J."/>
            <person name="Minx P."/>
            <person name="Pepin K.H."/>
            <person name="Johnson M."/>
            <person name="Bhonagiri V."/>
            <person name="Nash W.E."/>
            <person name="Mardis E.R."/>
            <person name="Wilson R.K."/>
        </authorList>
    </citation>
    <scope>NUCLEOTIDE SEQUENCE [LARGE SCALE GENOMIC DNA]</scope>
    <source>
        <strain evidence="12 13">ATCC 43243</strain>
    </source>
</reference>
<dbReference type="InterPro" id="IPR039371">
    <property type="entry name" value="LeuA_N_DRE-TIM"/>
</dbReference>
<dbReference type="GO" id="GO:0005737">
    <property type="term" value="C:cytoplasm"/>
    <property type="evidence" value="ECO:0007669"/>
    <property type="project" value="UniProtKB-SubCell"/>
</dbReference>
<dbReference type="GO" id="GO:0003852">
    <property type="term" value="F:2-isopropylmalate synthase activity"/>
    <property type="evidence" value="ECO:0007669"/>
    <property type="project" value="UniProtKB-UniRule"/>
</dbReference>
<evidence type="ECO:0000313" key="12">
    <source>
        <dbReference type="EMBL" id="EEC57981.1"/>
    </source>
</evidence>
<evidence type="ECO:0000256" key="2">
    <source>
        <dbReference type="ARBA" id="ARBA00004689"/>
    </source>
</evidence>
<dbReference type="PANTHER" id="PTHR46911:SF1">
    <property type="entry name" value="2-ISOPROPYLMALATE SYNTHASE"/>
    <property type="match status" value="1"/>
</dbReference>
<keyword evidence="5 10" id="KW-0432">Leucine biosynthesis</keyword>
<feature type="region of interest" description="Regulatory domain" evidence="10">
    <location>
        <begin position="443"/>
        <end position="556"/>
    </location>
</feature>
<dbReference type="InterPro" id="IPR000891">
    <property type="entry name" value="PYR_CT"/>
</dbReference>
<dbReference type="InterPro" id="IPR054692">
    <property type="entry name" value="LeuA-like_post-cat"/>
</dbReference>
<evidence type="ECO:0000313" key="13">
    <source>
        <dbReference type="Proteomes" id="UP000003136"/>
    </source>
</evidence>
<dbReference type="SUPFAM" id="SSF89000">
    <property type="entry name" value="post-HMGL domain-like"/>
    <property type="match status" value="1"/>
</dbReference>
<comment type="catalytic activity">
    <reaction evidence="1 10">
        <text>3-methyl-2-oxobutanoate + acetyl-CoA + H2O = (2S)-2-isopropylmalate + CoA + H(+)</text>
        <dbReference type="Rhea" id="RHEA:21524"/>
        <dbReference type="ChEBI" id="CHEBI:1178"/>
        <dbReference type="ChEBI" id="CHEBI:11851"/>
        <dbReference type="ChEBI" id="CHEBI:15377"/>
        <dbReference type="ChEBI" id="CHEBI:15378"/>
        <dbReference type="ChEBI" id="CHEBI:57287"/>
        <dbReference type="ChEBI" id="CHEBI:57288"/>
        <dbReference type="EC" id="2.3.3.13"/>
    </reaction>
</comment>
<dbReference type="GO" id="GO:0003985">
    <property type="term" value="F:acetyl-CoA C-acetyltransferase activity"/>
    <property type="evidence" value="ECO:0007669"/>
    <property type="project" value="UniProtKB-UniRule"/>
</dbReference>
<comment type="cofactor">
    <cofactor evidence="10">
        <name>Mg(2+)</name>
        <dbReference type="ChEBI" id="CHEBI:18420"/>
    </cofactor>
</comment>
<dbReference type="InterPro" id="IPR005668">
    <property type="entry name" value="IPM_Synthase"/>
</dbReference>
<dbReference type="InterPro" id="IPR013785">
    <property type="entry name" value="Aldolase_TIM"/>
</dbReference>
<protein>
    <recommendedName>
        <fullName evidence="4 10">2-isopropylmalate synthase</fullName>
        <ecNumber evidence="4 10">2.3.3.13</ecNumber>
    </recommendedName>
    <alternativeName>
        <fullName evidence="10">Alpha-IPM synthase</fullName>
    </alternativeName>
    <alternativeName>
        <fullName evidence="10">Alpha-isopropylmalate synthase</fullName>
    </alternativeName>
</protein>